<proteinExistence type="inferred from homology"/>
<dbReference type="InterPro" id="IPR002401">
    <property type="entry name" value="Cyt_P450_E_grp-I"/>
</dbReference>
<dbReference type="PROSITE" id="PS00086">
    <property type="entry name" value="CYTOCHROME_P450"/>
    <property type="match status" value="1"/>
</dbReference>
<keyword evidence="7 11" id="KW-0560">Oxidoreductase</keyword>
<evidence type="ECO:0000256" key="7">
    <source>
        <dbReference type="ARBA" id="ARBA00023002"/>
    </source>
</evidence>
<comment type="caution">
    <text evidence="12">The sequence shown here is derived from an EMBL/GenBank/DDBJ whole genome shotgun (WGS) entry which is preliminary data.</text>
</comment>
<comment type="similarity">
    <text evidence="2 11">Belongs to the cytochrome P450 family.</text>
</comment>
<feature type="binding site" description="axial binding residue" evidence="10">
    <location>
        <position position="68"/>
    </location>
    <ligand>
        <name>heme</name>
        <dbReference type="ChEBI" id="CHEBI:30413"/>
    </ligand>
    <ligandPart>
        <name>Fe</name>
        <dbReference type="ChEBI" id="CHEBI:18248"/>
    </ligandPart>
</feature>
<dbReference type="PANTHER" id="PTHR24286">
    <property type="entry name" value="CYTOCHROME P450 26"/>
    <property type="match status" value="1"/>
</dbReference>
<evidence type="ECO:0000256" key="10">
    <source>
        <dbReference type="PIRSR" id="PIRSR602401-1"/>
    </source>
</evidence>
<dbReference type="GO" id="GO:0016125">
    <property type="term" value="P:sterol metabolic process"/>
    <property type="evidence" value="ECO:0007669"/>
    <property type="project" value="TreeGrafter"/>
</dbReference>
<evidence type="ECO:0000256" key="3">
    <source>
        <dbReference type="ARBA" id="ARBA00022617"/>
    </source>
</evidence>
<keyword evidence="4" id="KW-0812">Transmembrane</keyword>
<keyword evidence="5 10" id="KW-0479">Metal-binding</keyword>
<dbReference type="InterPro" id="IPR001128">
    <property type="entry name" value="Cyt_P450"/>
</dbReference>
<dbReference type="PANTHER" id="PTHR24286:SF384">
    <property type="entry name" value="P450, PUTATIVE (EUROFUNG)-RELATED"/>
    <property type="match status" value="1"/>
</dbReference>
<keyword evidence="8 10" id="KW-0408">Iron</keyword>
<evidence type="ECO:0000256" key="4">
    <source>
        <dbReference type="ARBA" id="ARBA00022692"/>
    </source>
</evidence>
<evidence type="ECO:0000256" key="1">
    <source>
        <dbReference type="ARBA" id="ARBA00004167"/>
    </source>
</evidence>
<dbReference type="GO" id="GO:0020037">
    <property type="term" value="F:heme binding"/>
    <property type="evidence" value="ECO:0007669"/>
    <property type="project" value="InterPro"/>
</dbReference>
<dbReference type="PRINTS" id="PR00463">
    <property type="entry name" value="EP450I"/>
</dbReference>
<dbReference type="AlphaFoldDB" id="A0A7J7I9V7"/>
<dbReference type="EMBL" id="JACBKZ010000001">
    <property type="protein sequence ID" value="KAF5961361.1"/>
    <property type="molecule type" value="Genomic_DNA"/>
</dbReference>
<reference evidence="13" key="1">
    <citation type="journal article" date="2020" name="Nat. Commun.">
        <title>Genome assembly of wild tea tree DASZ reveals pedigree and selection history of tea varieties.</title>
        <authorList>
            <person name="Zhang W."/>
            <person name="Zhang Y."/>
            <person name="Qiu H."/>
            <person name="Guo Y."/>
            <person name="Wan H."/>
            <person name="Zhang X."/>
            <person name="Scossa F."/>
            <person name="Alseekh S."/>
            <person name="Zhang Q."/>
            <person name="Wang P."/>
            <person name="Xu L."/>
            <person name="Schmidt M.H."/>
            <person name="Jia X."/>
            <person name="Li D."/>
            <person name="Zhu A."/>
            <person name="Guo F."/>
            <person name="Chen W."/>
            <person name="Ni D."/>
            <person name="Usadel B."/>
            <person name="Fernie A.R."/>
            <person name="Wen W."/>
        </authorList>
    </citation>
    <scope>NUCLEOTIDE SEQUENCE [LARGE SCALE GENOMIC DNA]</scope>
    <source>
        <strain evidence="13">cv. G240</strain>
    </source>
</reference>
<evidence type="ECO:0000256" key="6">
    <source>
        <dbReference type="ARBA" id="ARBA00022989"/>
    </source>
</evidence>
<dbReference type="InterPro" id="IPR036396">
    <property type="entry name" value="Cyt_P450_sf"/>
</dbReference>
<dbReference type="Gene3D" id="1.10.630.10">
    <property type="entry name" value="Cytochrome P450"/>
    <property type="match status" value="1"/>
</dbReference>
<sequence>MVVDSLVTTTTPHDYRPNLSITLDCFAHLTHKNPQYFPNPEEFDLSRFGGNGPPPYTFVPFGAGPRMCPGNEYSRLEIHVFIHKVVTKFRWETLLRPSQGLPIRLHPHHKP</sequence>
<keyword evidence="6" id="KW-1133">Transmembrane helix</keyword>
<dbReference type="GO" id="GO:0004497">
    <property type="term" value="F:monooxygenase activity"/>
    <property type="evidence" value="ECO:0007669"/>
    <property type="project" value="UniProtKB-KW"/>
</dbReference>
<evidence type="ECO:0000256" key="8">
    <source>
        <dbReference type="ARBA" id="ARBA00023004"/>
    </source>
</evidence>
<gene>
    <name evidence="12" type="ORF">HYC85_002570</name>
</gene>
<keyword evidence="3 10" id="KW-0349">Heme</keyword>
<evidence type="ECO:0008006" key="14">
    <source>
        <dbReference type="Google" id="ProtNLM"/>
    </source>
</evidence>
<protein>
    <recommendedName>
        <fullName evidence="14">Cytochrome P450</fullName>
    </recommendedName>
</protein>
<comment type="cofactor">
    <cofactor evidence="10">
        <name>heme</name>
        <dbReference type="ChEBI" id="CHEBI:30413"/>
    </cofactor>
</comment>
<dbReference type="InterPro" id="IPR017972">
    <property type="entry name" value="Cyt_P450_CS"/>
</dbReference>
<keyword evidence="13" id="KW-1185">Reference proteome</keyword>
<reference evidence="12 13" key="2">
    <citation type="submission" date="2020-07" db="EMBL/GenBank/DDBJ databases">
        <title>Genome assembly of wild tea tree DASZ reveals pedigree and selection history of tea varieties.</title>
        <authorList>
            <person name="Zhang W."/>
        </authorList>
    </citation>
    <scope>NUCLEOTIDE SEQUENCE [LARGE SCALE GENOMIC DNA]</scope>
    <source>
        <strain evidence="13">cv. G240</strain>
        <tissue evidence="12">Leaf</tissue>
    </source>
</reference>
<keyword evidence="9 11" id="KW-0503">Monooxygenase</keyword>
<comment type="subcellular location">
    <subcellularLocation>
        <location evidence="1">Membrane</location>
        <topology evidence="1">Single-pass membrane protein</topology>
    </subcellularLocation>
</comment>
<evidence type="ECO:0000313" key="13">
    <source>
        <dbReference type="Proteomes" id="UP000593564"/>
    </source>
</evidence>
<keyword evidence="6" id="KW-0472">Membrane</keyword>
<accession>A0A7J7I9V7</accession>
<evidence type="ECO:0000256" key="11">
    <source>
        <dbReference type="RuleBase" id="RU000461"/>
    </source>
</evidence>
<name>A0A7J7I9V7_CAMSI</name>
<dbReference type="SUPFAM" id="SSF48264">
    <property type="entry name" value="Cytochrome P450"/>
    <property type="match status" value="1"/>
</dbReference>
<dbReference type="Proteomes" id="UP000593564">
    <property type="component" value="Unassembled WGS sequence"/>
</dbReference>
<evidence type="ECO:0000256" key="2">
    <source>
        <dbReference type="ARBA" id="ARBA00010617"/>
    </source>
</evidence>
<dbReference type="GO" id="GO:0016020">
    <property type="term" value="C:membrane"/>
    <property type="evidence" value="ECO:0007669"/>
    <property type="project" value="UniProtKB-SubCell"/>
</dbReference>
<evidence type="ECO:0000256" key="9">
    <source>
        <dbReference type="ARBA" id="ARBA00023033"/>
    </source>
</evidence>
<evidence type="ECO:0000313" key="12">
    <source>
        <dbReference type="EMBL" id="KAF5961361.1"/>
    </source>
</evidence>
<organism evidence="12 13">
    <name type="scientific">Camellia sinensis</name>
    <name type="common">Tea plant</name>
    <name type="synonym">Thea sinensis</name>
    <dbReference type="NCBI Taxonomy" id="4442"/>
    <lineage>
        <taxon>Eukaryota</taxon>
        <taxon>Viridiplantae</taxon>
        <taxon>Streptophyta</taxon>
        <taxon>Embryophyta</taxon>
        <taxon>Tracheophyta</taxon>
        <taxon>Spermatophyta</taxon>
        <taxon>Magnoliopsida</taxon>
        <taxon>eudicotyledons</taxon>
        <taxon>Gunneridae</taxon>
        <taxon>Pentapetalae</taxon>
        <taxon>asterids</taxon>
        <taxon>Ericales</taxon>
        <taxon>Theaceae</taxon>
        <taxon>Camellia</taxon>
    </lineage>
</organism>
<dbReference type="GO" id="GO:0005506">
    <property type="term" value="F:iron ion binding"/>
    <property type="evidence" value="ECO:0007669"/>
    <property type="project" value="InterPro"/>
</dbReference>
<dbReference type="Pfam" id="PF00067">
    <property type="entry name" value="p450"/>
    <property type="match status" value="1"/>
</dbReference>
<dbReference type="GO" id="GO:0016705">
    <property type="term" value="F:oxidoreductase activity, acting on paired donors, with incorporation or reduction of molecular oxygen"/>
    <property type="evidence" value="ECO:0007669"/>
    <property type="project" value="InterPro"/>
</dbReference>
<evidence type="ECO:0000256" key="5">
    <source>
        <dbReference type="ARBA" id="ARBA00022723"/>
    </source>
</evidence>